<sequence length="44" mass="4829">MIAADEPETRRAKATVLTGRFRLAYSLCLPGIRLEHYVRAGPAG</sequence>
<evidence type="ECO:0000313" key="2">
    <source>
        <dbReference type="Proteomes" id="UP000463951"/>
    </source>
</evidence>
<name>A0A499UN96_9ACTN</name>
<protein>
    <submittedName>
        <fullName evidence="1">Uncharacterized protein</fullName>
    </submittedName>
</protein>
<organism evidence="1 2">
    <name type="scientific">Streptomyces antimycoticus</name>
    <dbReference type="NCBI Taxonomy" id="68175"/>
    <lineage>
        <taxon>Bacteria</taxon>
        <taxon>Bacillati</taxon>
        <taxon>Actinomycetota</taxon>
        <taxon>Actinomycetes</taxon>
        <taxon>Kitasatosporales</taxon>
        <taxon>Streptomycetaceae</taxon>
        <taxon>Streptomyces</taxon>
        <taxon>Streptomyces violaceusniger group</taxon>
    </lineage>
</organism>
<dbReference type="EMBL" id="AP019620">
    <property type="protein sequence ID" value="BBJ43313.1"/>
    <property type="molecule type" value="Genomic_DNA"/>
</dbReference>
<gene>
    <name evidence="1" type="ORF">SSPO_060310</name>
</gene>
<dbReference type="Proteomes" id="UP000463951">
    <property type="component" value="Chromosome"/>
</dbReference>
<accession>A0A499UN96</accession>
<dbReference type="AlphaFoldDB" id="A0A499UN96"/>
<proteinExistence type="predicted"/>
<evidence type="ECO:0000313" key="1">
    <source>
        <dbReference type="EMBL" id="BBJ43313.1"/>
    </source>
</evidence>
<reference evidence="1 2" key="1">
    <citation type="journal article" date="2020" name="Int. J. Syst. Evol. Microbiol.">
        <title>Reclassification of Streptomyces castelarensis and Streptomyces sporoclivatus as later heterotypic synonyms of Streptomyces antimycoticus.</title>
        <authorList>
            <person name="Komaki H."/>
            <person name="Tamura T."/>
        </authorList>
    </citation>
    <scope>NUCLEOTIDE SEQUENCE [LARGE SCALE GENOMIC DNA]</scope>
    <source>
        <strain evidence="1 2">NBRC 100767</strain>
    </source>
</reference>